<gene>
    <name evidence="5" type="ORF">AGERDE_LOCUS6311</name>
</gene>
<dbReference type="GO" id="GO:0052717">
    <property type="term" value="F:tRNA-specific adenosine-34 deaminase activity"/>
    <property type="evidence" value="ECO:0007669"/>
    <property type="project" value="UniProtKB-EC"/>
</dbReference>
<dbReference type="EMBL" id="CAJVPL010000962">
    <property type="protein sequence ID" value="CAG8543636.1"/>
    <property type="molecule type" value="Genomic_DNA"/>
</dbReference>
<dbReference type="CDD" id="cd01285">
    <property type="entry name" value="nucleoside_deaminase"/>
    <property type="match status" value="1"/>
</dbReference>
<dbReference type="InterPro" id="IPR002125">
    <property type="entry name" value="CMP_dCMP_dom"/>
</dbReference>
<dbReference type="GO" id="GO:0002100">
    <property type="term" value="P:tRNA wobble adenosine to inosine editing"/>
    <property type="evidence" value="ECO:0007669"/>
    <property type="project" value="InterPro"/>
</dbReference>
<evidence type="ECO:0000259" key="4">
    <source>
        <dbReference type="PROSITE" id="PS51747"/>
    </source>
</evidence>
<dbReference type="AlphaFoldDB" id="A0A9N9AVE0"/>
<dbReference type="PROSITE" id="PS51747">
    <property type="entry name" value="CYT_DCMP_DEAMINASES_2"/>
    <property type="match status" value="1"/>
</dbReference>
<organism evidence="5 6">
    <name type="scientific">Ambispora gerdemannii</name>
    <dbReference type="NCBI Taxonomy" id="144530"/>
    <lineage>
        <taxon>Eukaryota</taxon>
        <taxon>Fungi</taxon>
        <taxon>Fungi incertae sedis</taxon>
        <taxon>Mucoromycota</taxon>
        <taxon>Glomeromycotina</taxon>
        <taxon>Glomeromycetes</taxon>
        <taxon>Archaeosporales</taxon>
        <taxon>Ambisporaceae</taxon>
        <taxon>Ambispora</taxon>
    </lineage>
</organism>
<dbReference type="PANTHER" id="PTHR11079:SF156">
    <property type="entry name" value="INACTIVE TRNA-SPECIFIC ADENOSINE DEAMINASE-LIKE PROTEIN 3-RELATED"/>
    <property type="match status" value="1"/>
</dbReference>
<dbReference type="SUPFAM" id="SSF53927">
    <property type="entry name" value="Cytidine deaminase-like"/>
    <property type="match status" value="1"/>
</dbReference>
<feature type="region of interest" description="Disordered" evidence="3">
    <location>
        <begin position="241"/>
        <end position="297"/>
    </location>
</feature>
<evidence type="ECO:0000313" key="6">
    <source>
        <dbReference type="Proteomes" id="UP000789831"/>
    </source>
</evidence>
<dbReference type="InterPro" id="IPR016193">
    <property type="entry name" value="Cytidine_deaminase-like"/>
</dbReference>
<feature type="domain" description="CMP/dCMP-type deaminase" evidence="4">
    <location>
        <begin position="253"/>
        <end position="387"/>
    </location>
</feature>
<comment type="similarity">
    <text evidence="2">Belongs to the cytidine and deoxycytidylate deaminase family. ADAT3 subfamily.</text>
</comment>
<sequence length="410" mass="46855">MSNLPFRPILTDEETRDLETVEVYAADIEPKEAERVLKFIKKNLPSSFTSLNHVKRVRKIYNDEKEKGKGFTLTILFCLTTLISFVDLQILITSNGFDKIISRLRVEKVPKHAPITRAQFDAWKSLWPLNFHEHPNNARKFTVQDIDILASHMNRVIELAQLAKSKGENLDPFLFPLSYFWIDPVQIPIGCAIIDPCTNTILAESHDTRASTRHPLCHSVLNCINVVANLEISSRQFKNMSNEQMAADDISRPQKRKAKEIDDDEGNESNLHQPKKHTIIIDKEEKGEDEDDDETSSLESNIEIILTSPSFSSKTQNTTRQQSKDAYLCKNYDLFVTHEPCVMCSMALVHSRIGRVFYARATPNSGGLGSIYKIHAHSSLNHHFRVFIWDSISDDRIAYDRIESLDQVDT</sequence>
<evidence type="ECO:0000256" key="1">
    <source>
        <dbReference type="ARBA" id="ARBA00022694"/>
    </source>
</evidence>
<comment type="caution">
    <text evidence="5">The sequence shown here is derived from an EMBL/GenBank/DDBJ whole genome shotgun (WGS) entry which is preliminary data.</text>
</comment>
<dbReference type="GO" id="GO:0005634">
    <property type="term" value="C:nucleus"/>
    <property type="evidence" value="ECO:0007669"/>
    <property type="project" value="TreeGrafter"/>
</dbReference>
<dbReference type="GO" id="GO:0046872">
    <property type="term" value="F:metal ion binding"/>
    <property type="evidence" value="ECO:0007669"/>
    <property type="project" value="UniProtKB-KW"/>
</dbReference>
<proteinExistence type="inferred from homology"/>
<dbReference type="PANTHER" id="PTHR11079">
    <property type="entry name" value="CYTOSINE DEAMINASE FAMILY MEMBER"/>
    <property type="match status" value="1"/>
</dbReference>
<dbReference type="Proteomes" id="UP000789831">
    <property type="component" value="Unassembled WGS sequence"/>
</dbReference>
<keyword evidence="1" id="KW-0819">tRNA processing</keyword>
<dbReference type="Gene3D" id="3.40.140.10">
    <property type="entry name" value="Cytidine Deaminase, domain 2"/>
    <property type="match status" value="1"/>
</dbReference>
<feature type="compositionally biased region" description="Acidic residues" evidence="3">
    <location>
        <begin position="287"/>
        <end position="296"/>
    </location>
</feature>
<dbReference type="Pfam" id="PF00383">
    <property type="entry name" value="dCMP_cyt_deam_1"/>
    <property type="match status" value="1"/>
</dbReference>
<dbReference type="OrthoDB" id="3180714at2759"/>
<evidence type="ECO:0000256" key="3">
    <source>
        <dbReference type="SAM" id="MobiDB-lite"/>
    </source>
</evidence>
<evidence type="ECO:0000313" key="5">
    <source>
        <dbReference type="EMBL" id="CAG8543636.1"/>
    </source>
</evidence>
<protein>
    <submittedName>
        <fullName evidence="5">10423_t:CDS:1</fullName>
    </submittedName>
</protein>
<evidence type="ECO:0000256" key="2">
    <source>
        <dbReference type="ARBA" id="ARBA00038160"/>
    </source>
</evidence>
<dbReference type="GO" id="GO:0005737">
    <property type="term" value="C:cytoplasm"/>
    <property type="evidence" value="ECO:0007669"/>
    <property type="project" value="TreeGrafter"/>
</dbReference>
<keyword evidence="6" id="KW-1185">Reference proteome</keyword>
<name>A0A9N9AVE0_9GLOM</name>
<reference evidence="5" key="1">
    <citation type="submission" date="2021-06" db="EMBL/GenBank/DDBJ databases">
        <authorList>
            <person name="Kallberg Y."/>
            <person name="Tangrot J."/>
            <person name="Rosling A."/>
        </authorList>
    </citation>
    <scope>NUCLEOTIDE SEQUENCE</scope>
    <source>
        <strain evidence="5">MT106</strain>
    </source>
</reference>
<accession>A0A9N9AVE0</accession>